<dbReference type="Proteomes" id="UP000248326">
    <property type="component" value="Unassembled WGS sequence"/>
</dbReference>
<keyword evidence="3" id="KW-1185">Reference proteome</keyword>
<name>A0A318SHQ4_9DEIO</name>
<dbReference type="InterPro" id="IPR025354">
    <property type="entry name" value="DUF4258"/>
</dbReference>
<reference evidence="2 3" key="1">
    <citation type="submission" date="2018-06" db="EMBL/GenBank/DDBJ databases">
        <title>Genomic Encyclopedia of Type Strains, Phase IV (KMG-IV): sequencing the most valuable type-strain genomes for metagenomic binning, comparative biology and taxonomic classification.</title>
        <authorList>
            <person name="Goeker M."/>
        </authorList>
    </citation>
    <scope>NUCLEOTIDE SEQUENCE [LARGE SCALE GENOMIC DNA]</scope>
    <source>
        <strain evidence="2 3">DSM 18048</strain>
    </source>
</reference>
<organism evidence="2 3">
    <name type="scientific">Deinococcus yavapaiensis KR-236</name>
    <dbReference type="NCBI Taxonomy" id="694435"/>
    <lineage>
        <taxon>Bacteria</taxon>
        <taxon>Thermotogati</taxon>
        <taxon>Deinococcota</taxon>
        <taxon>Deinococci</taxon>
        <taxon>Deinococcales</taxon>
        <taxon>Deinococcaceae</taxon>
        <taxon>Deinococcus</taxon>
    </lineage>
</organism>
<gene>
    <name evidence="2" type="ORF">DES52_101480</name>
</gene>
<evidence type="ECO:0000256" key="1">
    <source>
        <dbReference type="SAM" id="MobiDB-lite"/>
    </source>
</evidence>
<proteinExistence type="predicted"/>
<accession>A0A318SHQ4</accession>
<dbReference type="EMBL" id="QJSX01000001">
    <property type="protein sequence ID" value="PYE56675.1"/>
    <property type="molecule type" value="Genomic_DNA"/>
</dbReference>
<dbReference type="RefSeq" id="WP_110885136.1">
    <property type="nucleotide sequence ID" value="NZ_QJSX01000001.1"/>
</dbReference>
<sequence length="194" mass="22081">MPLRDDPTLLTLRAEIERDEKQRRKLPPPPAPKAPQKPVKPQRTADLQGVDTSDFALASAHRRLKDAVFDGDYVIKPHAIGHARAEGFLEHDIVMVLNFGRVRAVYPEDRRMLVSGYFEAHGFKLPLHVVVELHRDGRGFDVVTAFVPKHPHHIVSRQRLALMLRWDSEDVKARVVTPGNKVGYKNKGRWKRGA</sequence>
<dbReference type="Pfam" id="PF14076">
    <property type="entry name" value="DUF4258"/>
    <property type="match status" value="1"/>
</dbReference>
<protein>
    <submittedName>
        <fullName evidence="2">Uncharacterized protein DUF4258</fullName>
    </submittedName>
</protein>
<evidence type="ECO:0000313" key="3">
    <source>
        <dbReference type="Proteomes" id="UP000248326"/>
    </source>
</evidence>
<evidence type="ECO:0000313" key="2">
    <source>
        <dbReference type="EMBL" id="PYE56675.1"/>
    </source>
</evidence>
<comment type="caution">
    <text evidence="2">The sequence shown here is derived from an EMBL/GenBank/DDBJ whole genome shotgun (WGS) entry which is preliminary data.</text>
</comment>
<dbReference type="OrthoDB" id="66307at2"/>
<feature type="region of interest" description="Disordered" evidence="1">
    <location>
        <begin position="15"/>
        <end position="45"/>
    </location>
</feature>
<dbReference type="AlphaFoldDB" id="A0A318SHQ4"/>